<dbReference type="RefSeq" id="WP_179358103.1">
    <property type="nucleotide sequence ID" value="NZ_CP058627.1"/>
</dbReference>
<evidence type="ECO:0000259" key="3">
    <source>
        <dbReference type="SMART" id="SM00912"/>
    </source>
</evidence>
<dbReference type="SMART" id="SM00912">
    <property type="entry name" value="Haemagg_act"/>
    <property type="match status" value="1"/>
</dbReference>
<keyword evidence="2" id="KW-0472">Membrane</keyword>
<dbReference type="Gene3D" id="2.160.20.10">
    <property type="entry name" value="Single-stranded right-handed beta-helix, Pectin lyase-like"/>
    <property type="match status" value="1"/>
</dbReference>
<feature type="domain" description="Filamentous haemagglutinin FhaB/tRNA nuclease CdiA-like TPS" evidence="3">
    <location>
        <begin position="90"/>
        <end position="210"/>
    </location>
</feature>
<feature type="compositionally biased region" description="Low complexity" evidence="1">
    <location>
        <begin position="2757"/>
        <end position="2774"/>
    </location>
</feature>
<protein>
    <submittedName>
        <fullName evidence="4">Hemagglutinin repeat-containing protein</fullName>
    </submittedName>
</protein>
<gene>
    <name evidence="4" type="ORF">HQ393_06985</name>
</gene>
<dbReference type="KEGG" id="chiz:HQ393_06985"/>
<feature type="compositionally biased region" description="Polar residues" evidence="1">
    <location>
        <begin position="2508"/>
        <end position="2534"/>
    </location>
</feature>
<dbReference type="NCBIfam" id="TIGR01731">
    <property type="entry name" value="fil_hemag_20aa"/>
    <property type="match status" value="24"/>
</dbReference>
<proteinExistence type="predicted"/>
<evidence type="ECO:0000256" key="1">
    <source>
        <dbReference type="SAM" id="MobiDB-lite"/>
    </source>
</evidence>
<feature type="region of interest" description="Disordered" evidence="1">
    <location>
        <begin position="2756"/>
        <end position="2776"/>
    </location>
</feature>
<dbReference type="InterPro" id="IPR010069">
    <property type="entry name" value="CdiA_FHA1_rpt"/>
</dbReference>
<dbReference type="InterPro" id="IPR012334">
    <property type="entry name" value="Pectin_lyas_fold"/>
</dbReference>
<evidence type="ECO:0000256" key="2">
    <source>
        <dbReference type="SAM" id="Phobius"/>
    </source>
</evidence>
<dbReference type="InterPro" id="IPR011050">
    <property type="entry name" value="Pectin_lyase_fold/virulence"/>
</dbReference>
<accession>A0A7H9BKL1</accession>
<feature type="transmembrane region" description="Helical" evidence="2">
    <location>
        <begin position="50"/>
        <end position="72"/>
    </location>
</feature>
<evidence type="ECO:0000313" key="4">
    <source>
        <dbReference type="EMBL" id="QLG88024.1"/>
    </source>
</evidence>
<dbReference type="Proteomes" id="UP000509597">
    <property type="component" value="Chromosome"/>
</dbReference>
<dbReference type="Pfam" id="PF05860">
    <property type="entry name" value="TPS"/>
    <property type="match status" value="1"/>
</dbReference>
<feature type="region of interest" description="Disordered" evidence="1">
    <location>
        <begin position="2033"/>
        <end position="2052"/>
    </location>
</feature>
<feature type="compositionally biased region" description="Basic and acidic residues" evidence="1">
    <location>
        <begin position="2579"/>
        <end position="2589"/>
    </location>
</feature>
<dbReference type="InterPro" id="IPR008638">
    <property type="entry name" value="FhaB/CdiA-like_TPS"/>
</dbReference>
<feature type="region of interest" description="Disordered" evidence="1">
    <location>
        <begin position="2500"/>
        <end position="2534"/>
    </location>
</feature>
<keyword evidence="2" id="KW-1133">Transmembrane helix</keyword>
<feature type="compositionally biased region" description="Polar residues" evidence="1">
    <location>
        <begin position="2592"/>
        <end position="2628"/>
    </location>
</feature>
<feature type="region of interest" description="Disordered" evidence="1">
    <location>
        <begin position="3029"/>
        <end position="3048"/>
    </location>
</feature>
<dbReference type="InterPro" id="IPR024973">
    <property type="entry name" value="ESPR"/>
</dbReference>
<dbReference type="InterPro" id="IPR008619">
    <property type="entry name" value="Filamentous_hemagglutn_rpt"/>
</dbReference>
<dbReference type="SUPFAM" id="SSF51126">
    <property type="entry name" value="Pectin lyase-like"/>
    <property type="match status" value="1"/>
</dbReference>
<dbReference type="Pfam" id="PF05594">
    <property type="entry name" value="Fil_haemagg"/>
    <property type="match status" value="13"/>
</dbReference>
<sequence>MNQSLYRIVFNQSRGLLMVVAENVTGQGKTSTQSAQAPQTRARLITRISALRFAFLAALGAVTLLMPVQAAVQSDHQAPTSQQPTILKTANGVEQVNIQTPSAGGVSRNTYSQFDVDRGGVILNNSRKDVQTQQGGWVQGNPWLATGSARIILNEVRSSNPSSLKGYVEVAGQRAEVIIANPSGIQCDGCGFINASRATLTTGSAIFSGDSLTGFRVGQGAITISGAGMDASLTDYTSLIARSVQVNAGVWANNLNVTTGTGDVAVTGDSIIPSTQAASGPAPTFAIDVAQLGGMYAGQIHLIGTEAGVGVRNAGQIGASAGEVIVQADGRISNSGLINATTQVQIKGAQGFENSGNLYANQATTVQVTGSLSNSGVIAAGGDVTLQAKGGLGQISNTGTGTLVAGLKADGNLGDSGNLSAQADSQIDAAGLLASGGEQHWSAPQASLANSQLIARTFSLAGDQLDLHDAKANIGTTLDLQAHQSLNTAGAQLSADQLKINTPQLDNRNGQLIQTGNADLTLAVSQQIDNRGGRIATNARNLTLTSTELLNDHGQIEHAGSGTLSIQAVDQHGEQSRMTSTGVMNLSGQTLNYSHSELQANAISLNHSDAVLDGSKLTSRDGLSINTQHTLSTQHAQLNADQMTISAENLNNQGGTWQQSGQGDTQIVVSQVMNNAGGRIASNGQNLTIHAAEINQDQARIEHAGTGSLTIDSANQHGHQAELGSAGEAHFSGQTLQYTNGKIQANQIQFTHTNATLDGSTITSQHGLRADIGQTLSSQQATLNADQMTVNASTFNNQGGQWLQSGQGDTQFNITGQFDHTGGRLATNGQNLTIQAGTLVTDQARIEHAGTGVLRLQANQQSGTQTHLASQGTLQIAGGSLSYTQSDLQANTINLTGQTATLDGSTLTSNGQLNVRVDQTLSTRNVDVHAAQLTVTASSLNNQGGQWKQSGQGDTQFNVATQMNNSQGQLTTNARNVTIHAGELINDQAHITHAGTGTLSLESANQYGDQTQITTAGNLTLTGDTLSYTHGTLQAQQIELTHTNATLDGSSITSQQGLQAHIDQTLTSRLAHLKADQLTVNAGELNNQGGEWLQSGAADTSFTVRTRLDNTDGKIATNGQNLSLNAVEILNHNASIEHAGTGSLLLNAPQLDNHGGEILSQGAVRIDSATIQNGSGTIQGQQLTLQGDTLDNQQGLLLQKGSAATQIQLSGALDNRNGIIASNGNTSLTAGSLDNRGGKWLQQNDSHLQIHLDGSLNNSDAGIIQAQQLHIQSADLSNHQGKIVASDMLDIHTSGALDNHAGTLAAQNQVKLYSGDLNNQAGTIAAVAGDVQLTTQGLNNQQGKLLAATTLTLNSGALDNQQGVINGQQLTLDSTQHQINNAGGTINASGQLSIQSGAFDNTAGQVRAGTDLSLDTHGQTLTNTNSGTDKGIQAGGNLTLSSGDVNNNAGLIYTRQDLSMHSGVLNNGGRILAEQNLQFTGTEVNNLTGQIQAGGNLTLNADRIDNQNSLIRAGGTTTLTATLLNNHNTQAANQGIEGQNITLTTHTLDNRSGDIRADQRLDIVSDGQVLNGQGLVAAGQATAIRDQNLGNKQLNIQNDSGQIQSGHTLALNVASYSGTAGRLASMGDLNFSVLGDYTHQGTFESNGNLSISTTGQFMNPGVIRAGQTLTVQGAGIDNQTTGELSAGSLHLNTTGTLTNRGLLDGGFTWLEVGTLNNVGTGRIYGDYLSIAATTLNNGEENGTAATIAARQQLDLGVGTLNNSEHGYIFSAGDMHIGGQLDANQEAQGQATLISNRSATIESLGNITINAAQVENKDLHLVLGEQISAPTPVEYYLAGGKQYRPDEVSIKPAVPMVYSPADGAPNYLVTPDGEVDQWYQVSATRTTHETKVMSSDAAKIVSGGNLSITAGHLLNDNSQIIAGNTLTMTLSSPIENLAATGTRTIDETGTSTHYWNVATYGAGCHQCGFPGGTYVLNNSPGSTNSSSTTPDISLGTNQVLEHTAGHSSGIAIEQRQINSAIINAAQAGTVHAQGSGSISVESPTLSRATGPQDNAVQQQASGTVSQILAATSQLATAPTQLSNQTQATLQQVQDAKGTILQKVRTLNVAFGLPNNSLFKTNTKPGSHYLVETDPRFAGYKNWRSSDYMLKELQLDPDLIQKRLGDGFYEQKLIREQVAQLTGQRFLGNFTDDDAQYAALQDQGVAFAKAHNLRPGVELTADQMAQLTADMVWLVEQNVTLPDGTVTQALVPKVYTMVREGDINGSGSLIAGRDINIKLDSLFKSNGTLAAKNSLQLVANDIELTGGRVQGNTINLAANQDLKQLGGVIEGLSKVQLSAGRDIVIASNSRTQSSSTTLDQAPVGYGRSVTNVSSTTLGERTGISVAGDGGTLVIRAGRDLTLTAADINNSGAQGTSTLTAGRNLALNTVEETSNTSQIWQKPNNTRSEKTQTLQGSEIHAAGDVTLKAGQDLTVTAATLRSENGDLNLNAGKDLTITAGMARQTSEEAHQTTSKRLLSKQSTTTLHESTQESAVGSTLSAENINLQSGHDLNVMGSTVVGSKDVNIKAGHDLNIASVTESSTEHTFTETKKSGLMSTGGASFTYGKQKQSQDTQISGTEQSHSGSQIGSLNGNVTLTAANGAHISGSEVKTPNGDITVAADHILIDTGTDQQRRTDTQKFEQKGITVAVSAPVISALEATKTAADMVKTAGATKDSRVALLAGTTAGLAAKNAYDGLNTAAKSKDGVTGINVSVSYGETKSTSTTNSNSQTHNGSSLEAGGNLKLIASGSGKNSNINVIGSDLKAGKDLTLAADGDITLQAAQDTHNRNSSNSSSSSSFGVSYGIGKGTAGLSVNASASKSKGSGSGNDINWLNSHASAGETLSITSGGDTNLKGATATGKHIVADIGGNLNIESLQDSSKYDSQQKSIGGSISVGLTSVSGSLNVGRDKTHADYLAVNEQSGLNAGKGGFDIKVKGNTDLKGSVITSEADASKNKLSTGTLTTSDLNNHAEYTASSVGIGVGFGSNFGKEKDGSAGTNPGTVTSGKTAGNGIKANTPVVMAAKGDDSSTTRSGIAAGNITITNEDAQQQLTGKTAAEQLASLNRDTGNTAGHLANNYDQAQIDVAFKVTKEFINQSGTFMANRAAEADAKKKEISLYPEGSQERKDAQAAYDEAAKWSPGGEYGRAMTVLQVAAGGNVTGGMGNLMQSAAVSYIQSLGVEKVKEFADSFEKVPGVKDESSESARTAFHAILACAGAAATGQNCGSGALGAASSVILNNVADQLQHIDGSNLSAEEKEQRKNAIGSMVAGIALMAGGDASAANGAAQIEMENNYLTPKQITSKQDELTKAKTKAERDAIENKYAEKDAQQAQEAGKKLITNQLGVMTPEEFSQIRDSLQLLAQNPSCNTECRSDAERGVKQLNIYLTAYDKHQENLKSQEFVNTVGNVLLALIPMERIAALAKSGPTALAGSLVKQFGADIAGSSVTGAKTAGRIEVANTGVAATEAEVLAKVHGGRSPFTEINGALGEAHGWQRALESGHVPISEPGKASVPGADFITYNPETKSIVVWDAKYRAPGGSYPSSLPAEKLKAWSAEVSAAVKNMPPGADQRAAQRALDSGRVTGQIFKWPQ</sequence>
<name>A0A7H9BKL1_9NEIS</name>
<feature type="compositionally biased region" description="Polar residues" evidence="1">
    <location>
        <begin position="3034"/>
        <end position="3046"/>
    </location>
</feature>
<evidence type="ECO:0000313" key="5">
    <source>
        <dbReference type="Proteomes" id="UP000509597"/>
    </source>
</evidence>
<dbReference type="Pfam" id="PF13018">
    <property type="entry name" value="ESPR"/>
    <property type="match status" value="1"/>
</dbReference>
<feature type="region of interest" description="Disordered" evidence="1">
    <location>
        <begin position="2576"/>
        <end position="2628"/>
    </location>
</feature>
<keyword evidence="2" id="KW-0812">Transmembrane</keyword>
<organism evidence="4 5">
    <name type="scientific">Chitinibacter bivalviorum</name>
    <dbReference type="NCBI Taxonomy" id="2739434"/>
    <lineage>
        <taxon>Bacteria</taxon>
        <taxon>Pseudomonadati</taxon>
        <taxon>Pseudomonadota</taxon>
        <taxon>Betaproteobacteria</taxon>
        <taxon>Neisseriales</taxon>
        <taxon>Chitinibacteraceae</taxon>
        <taxon>Chitinibacter</taxon>
    </lineage>
</organism>
<dbReference type="Pfam" id="PF13332">
    <property type="entry name" value="Fil_haemagg_2"/>
    <property type="match status" value="2"/>
</dbReference>
<dbReference type="EMBL" id="CP058627">
    <property type="protein sequence ID" value="QLG88024.1"/>
    <property type="molecule type" value="Genomic_DNA"/>
</dbReference>
<reference evidence="4 5" key="1">
    <citation type="submission" date="2020-07" db="EMBL/GenBank/DDBJ databases">
        <title>Complete genome sequence of Chitinibacter sp. 2T18.</title>
        <authorList>
            <person name="Bae J.-W."/>
            <person name="Choi J.-W."/>
        </authorList>
    </citation>
    <scope>NUCLEOTIDE SEQUENCE [LARGE SCALE GENOMIC DNA]</scope>
    <source>
        <strain evidence="4 5">2T18</strain>
    </source>
</reference>
<dbReference type="NCBIfam" id="TIGR01901">
    <property type="entry name" value="adhes_NPXG"/>
    <property type="match status" value="1"/>
</dbReference>
<keyword evidence="5" id="KW-1185">Reference proteome</keyword>
<dbReference type="GO" id="GO:0003824">
    <property type="term" value="F:catalytic activity"/>
    <property type="evidence" value="ECO:0007669"/>
    <property type="project" value="UniProtKB-ARBA"/>
</dbReference>
<dbReference type="InterPro" id="IPR025157">
    <property type="entry name" value="Hemagglutinin_rpt"/>
</dbReference>